<evidence type="ECO:0000256" key="2">
    <source>
        <dbReference type="ARBA" id="ARBA00023002"/>
    </source>
</evidence>
<name>A0A7G9SCJ5_9SPHN</name>
<proteinExistence type="inferred from homology"/>
<evidence type="ECO:0000256" key="1">
    <source>
        <dbReference type="ARBA" id="ARBA00006484"/>
    </source>
</evidence>
<dbReference type="KEGG" id="srhi:H9L12_03020"/>
<gene>
    <name evidence="3" type="ORF">H9L12_03020</name>
</gene>
<dbReference type="PANTHER" id="PTHR43639:SF1">
    <property type="entry name" value="SHORT-CHAIN DEHYDROGENASE_REDUCTASE FAMILY PROTEIN"/>
    <property type="match status" value="1"/>
</dbReference>
<dbReference type="Gene3D" id="3.40.50.720">
    <property type="entry name" value="NAD(P)-binding Rossmann-like Domain"/>
    <property type="match status" value="1"/>
</dbReference>
<dbReference type="SUPFAM" id="SSF51735">
    <property type="entry name" value="NAD(P)-binding Rossmann-fold domains"/>
    <property type="match status" value="1"/>
</dbReference>
<dbReference type="PRINTS" id="PR00081">
    <property type="entry name" value="GDHRDH"/>
</dbReference>
<keyword evidence="4" id="KW-1185">Reference proteome</keyword>
<evidence type="ECO:0000313" key="4">
    <source>
        <dbReference type="Proteomes" id="UP000515955"/>
    </source>
</evidence>
<reference evidence="3 4" key="1">
    <citation type="submission" date="2020-08" db="EMBL/GenBank/DDBJ databases">
        <title>Genome sequence of Sphingomonas rhizophila KACC 19189T.</title>
        <authorList>
            <person name="Hyun D.-W."/>
            <person name="Bae J.-W."/>
        </authorList>
    </citation>
    <scope>NUCLEOTIDE SEQUENCE [LARGE SCALE GENOMIC DNA]</scope>
    <source>
        <strain evidence="3 4">KACC 19189</strain>
    </source>
</reference>
<dbReference type="RefSeq" id="WP_187542561.1">
    <property type="nucleotide sequence ID" value="NZ_CP060717.1"/>
</dbReference>
<dbReference type="GO" id="GO:0016491">
    <property type="term" value="F:oxidoreductase activity"/>
    <property type="evidence" value="ECO:0007669"/>
    <property type="project" value="UniProtKB-KW"/>
</dbReference>
<sequence length="246" mass="25746">MALVPQTALVTGAARRIGRAVAEALLADGWSVAAHVHHDDDDVPAGATRIVADLAAADCAQQIFAAIDAAGLPPVTLVVNNAARFAYDTFGAASADEFDAHMAINARAPMLIIAEWARRHAGEAALAVNISDAKLAAPNPDYLSYTLSKYALAGLTEVAARALAARGLRVNAIAPAQMLPSGGQDEAAFEITHDLNPLQHGVTPDDLVAALRFLIAQPAMTGQTLTIDGGQRFLALLRDVQFLEQQ</sequence>
<dbReference type="Pfam" id="PF13561">
    <property type="entry name" value="adh_short_C2"/>
    <property type="match status" value="1"/>
</dbReference>
<dbReference type="InterPro" id="IPR002347">
    <property type="entry name" value="SDR_fam"/>
</dbReference>
<dbReference type="Proteomes" id="UP000515955">
    <property type="component" value="Chromosome"/>
</dbReference>
<comment type="similarity">
    <text evidence="1">Belongs to the short-chain dehydrogenases/reductases (SDR) family.</text>
</comment>
<organism evidence="3 4">
    <name type="scientific">Sphingomonas rhizophila</name>
    <dbReference type="NCBI Taxonomy" id="2071607"/>
    <lineage>
        <taxon>Bacteria</taxon>
        <taxon>Pseudomonadati</taxon>
        <taxon>Pseudomonadota</taxon>
        <taxon>Alphaproteobacteria</taxon>
        <taxon>Sphingomonadales</taxon>
        <taxon>Sphingomonadaceae</taxon>
        <taxon>Sphingomonas</taxon>
    </lineage>
</organism>
<dbReference type="EMBL" id="CP060717">
    <property type="protein sequence ID" value="QNN65570.1"/>
    <property type="molecule type" value="Genomic_DNA"/>
</dbReference>
<keyword evidence="2" id="KW-0560">Oxidoreductase</keyword>
<dbReference type="InterPro" id="IPR036291">
    <property type="entry name" value="NAD(P)-bd_dom_sf"/>
</dbReference>
<protein>
    <submittedName>
        <fullName evidence="3">SDR family oxidoreductase</fullName>
    </submittedName>
</protein>
<accession>A0A7G9SCJ5</accession>
<dbReference type="AlphaFoldDB" id="A0A7G9SCJ5"/>
<dbReference type="PANTHER" id="PTHR43639">
    <property type="entry name" value="OXIDOREDUCTASE, SHORT-CHAIN DEHYDROGENASE/REDUCTASE FAMILY (AFU_ORTHOLOGUE AFUA_5G02870)"/>
    <property type="match status" value="1"/>
</dbReference>
<evidence type="ECO:0000313" key="3">
    <source>
        <dbReference type="EMBL" id="QNN65570.1"/>
    </source>
</evidence>